<dbReference type="EMBL" id="MU277187">
    <property type="protein sequence ID" value="KAI0068864.1"/>
    <property type="molecule type" value="Genomic_DNA"/>
</dbReference>
<sequence>MDRFLAPHSPEAVAHFHVTENSYSWDMEQASLNEAVIAGCAAYQALSRYLSGADLVFVPSTRRELESTLRRYAYDAIHNIIATARTSLQPGGYSRTCHLSEDSIGNMLNNSDHLDALLALHTRSGTEHVVPDMEHSPSRPIKIN</sequence>
<keyword evidence="2" id="KW-1185">Reference proteome</keyword>
<proteinExistence type="predicted"/>
<reference evidence="1" key="2">
    <citation type="journal article" date="2022" name="New Phytol.">
        <title>Evolutionary transition to the ectomycorrhizal habit in the genomes of a hyperdiverse lineage of mushroom-forming fungi.</title>
        <authorList>
            <person name="Looney B."/>
            <person name="Miyauchi S."/>
            <person name="Morin E."/>
            <person name="Drula E."/>
            <person name="Courty P.E."/>
            <person name="Kohler A."/>
            <person name="Kuo A."/>
            <person name="LaButti K."/>
            <person name="Pangilinan J."/>
            <person name="Lipzen A."/>
            <person name="Riley R."/>
            <person name="Andreopoulos W."/>
            <person name="He G."/>
            <person name="Johnson J."/>
            <person name="Nolan M."/>
            <person name="Tritt A."/>
            <person name="Barry K.W."/>
            <person name="Grigoriev I.V."/>
            <person name="Nagy L.G."/>
            <person name="Hibbett D."/>
            <person name="Henrissat B."/>
            <person name="Matheny P.B."/>
            <person name="Labbe J."/>
            <person name="Martin F.M."/>
        </authorList>
    </citation>
    <scope>NUCLEOTIDE SEQUENCE</scope>
    <source>
        <strain evidence="1">HHB10654</strain>
    </source>
</reference>
<protein>
    <submittedName>
        <fullName evidence="1">Uncharacterized protein</fullName>
    </submittedName>
</protein>
<name>A0ACB8TKC8_9AGAM</name>
<accession>A0ACB8TKC8</accession>
<organism evidence="1 2">
    <name type="scientific">Artomyces pyxidatus</name>
    <dbReference type="NCBI Taxonomy" id="48021"/>
    <lineage>
        <taxon>Eukaryota</taxon>
        <taxon>Fungi</taxon>
        <taxon>Dikarya</taxon>
        <taxon>Basidiomycota</taxon>
        <taxon>Agaricomycotina</taxon>
        <taxon>Agaricomycetes</taxon>
        <taxon>Russulales</taxon>
        <taxon>Auriscalpiaceae</taxon>
        <taxon>Artomyces</taxon>
    </lineage>
</organism>
<evidence type="ECO:0000313" key="2">
    <source>
        <dbReference type="Proteomes" id="UP000814140"/>
    </source>
</evidence>
<reference evidence="1" key="1">
    <citation type="submission" date="2021-03" db="EMBL/GenBank/DDBJ databases">
        <authorList>
            <consortium name="DOE Joint Genome Institute"/>
            <person name="Ahrendt S."/>
            <person name="Looney B.P."/>
            <person name="Miyauchi S."/>
            <person name="Morin E."/>
            <person name="Drula E."/>
            <person name="Courty P.E."/>
            <person name="Chicoki N."/>
            <person name="Fauchery L."/>
            <person name="Kohler A."/>
            <person name="Kuo A."/>
            <person name="Labutti K."/>
            <person name="Pangilinan J."/>
            <person name="Lipzen A."/>
            <person name="Riley R."/>
            <person name="Andreopoulos W."/>
            <person name="He G."/>
            <person name="Johnson J."/>
            <person name="Barry K.W."/>
            <person name="Grigoriev I.V."/>
            <person name="Nagy L."/>
            <person name="Hibbett D."/>
            <person name="Henrissat B."/>
            <person name="Matheny P.B."/>
            <person name="Labbe J."/>
            <person name="Martin F."/>
        </authorList>
    </citation>
    <scope>NUCLEOTIDE SEQUENCE</scope>
    <source>
        <strain evidence="1">HHB10654</strain>
    </source>
</reference>
<comment type="caution">
    <text evidence="1">The sequence shown here is derived from an EMBL/GenBank/DDBJ whole genome shotgun (WGS) entry which is preliminary data.</text>
</comment>
<gene>
    <name evidence="1" type="ORF">BV25DRAFT_1910601</name>
</gene>
<evidence type="ECO:0000313" key="1">
    <source>
        <dbReference type="EMBL" id="KAI0068864.1"/>
    </source>
</evidence>
<dbReference type="Proteomes" id="UP000814140">
    <property type="component" value="Unassembled WGS sequence"/>
</dbReference>